<reference evidence="2" key="1">
    <citation type="submission" date="2020-04" db="EMBL/GenBank/DDBJ databases">
        <title>Ralstonia solanacearum UW576, UW763, UW773, and UW774.</title>
        <authorList>
            <person name="Steidl O."/>
            <person name="Truchon A."/>
            <person name="Allen C."/>
        </authorList>
    </citation>
    <scope>NUCLEOTIDE SEQUENCE [LARGE SCALE GENOMIC DNA]</scope>
    <source>
        <strain evidence="2">UW774</strain>
    </source>
</reference>
<protein>
    <submittedName>
        <fullName evidence="1">Uncharacterized protein</fullName>
    </submittedName>
</protein>
<gene>
    <name evidence="1" type="ORF">HF909_09205</name>
</gene>
<dbReference type="EMBL" id="CP051169">
    <property type="protein sequence ID" value="QOK96597.1"/>
    <property type="molecule type" value="Genomic_DNA"/>
</dbReference>
<dbReference type="AlphaFoldDB" id="A0AA92K184"/>
<evidence type="ECO:0000313" key="1">
    <source>
        <dbReference type="EMBL" id="QOK96597.1"/>
    </source>
</evidence>
<sequence>MKHHSTELEKSFVPTTIPRNVVIEAVREASASIGVAETLRALCYNSNLARQNTPVAEEQLSYA</sequence>
<dbReference type="Proteomes" id="UP000593970">
    <property type="component" value="Chromosome"/>
</dbReference>
<accession>A0AA92K184</accession>
<evidence type="ECO:0000313" key="2">
    <source>
        <dbReference type="Proteomes" id="UP000593970"/>
    </source>
</evidence>
<proteinExistence type="predicted"/>
<name>A0AA92K184_RALSL</name>
<organism evidence="1 2">
    <name type="scientific">Ralstonia solanacearum</name>
    <name type="common">Pseudomonas solanacearum</name>
    <dbReference type="NCBI Taxonomy" id="305"/>
    <lineage>
        <taxon>Bacteria</taxon>
        <taxon>Pseudomonadati</taxon>
        <taxon>Pseudomonadota</taxon>
        <taxon>Betaproteobacteria</taxon>
        <taxon>Burkholderiales</taxon>
        <taxon>Burkholderiaceae</taxon>
        <taxon>Ralstonia</taxon>
        <taxon>Ralstonia solanacearum species complex</taxon>
    </lineage>
</organism>